<organism evidence="1 2">
    <name type="scientific">Lutibacter oricola</name>
    <dbReference type="NCBI Taxonomy" id="762486"/>
    <lineage>
        <taxon>Bacteria</taxon>
        <taxon>Pseudomonadati</taxon>
        <taxon>Bacteroidota</taxon>
        <taxon>Flavobacteriia</taxon>
        <taxon>Flavobacteriales</taxon>
        <taxon>Flavobacteriaceae</taxon>
        <taxon>Lutibacter</taxon>
    </lineage>
</organism>
<accession>A0A1H3GXB4</accession>
<reference evidence="1 2" key="1">
    <citation type="submission" date="2016-10" db="EMBL/GenBank/DDBJ databases">
        <authorList>
            <person name="de Groot N.N."/>
        </authorList>
    </citation>
    <scope>NUCLEOTIDE SEQUENCE [LARGE SCALE GENOMIC DNA]</scope>
    <source>
        <strain evidence="1 2">DSM 24956</strain>
    </source>
</reference>
<dbReference type="STRING" id="762486.SAMN05444411_1209"/>
<proteinExistence type="predicted"/>
<sequence length="131" mass="15937">MKYTLQILILTFTSLNTFGQNSDRTYLRHDHNYSTAYSYGITEITIHSDSTFTWKSWNVNNKKEWKNYKEYEPEISIGKITRNGEYYILTEYRNGNKTDFNWTVKLNDRRLNFYYPNKNEKLRISAKYKRI</sequence>
<name>A0A1H3GXB4_9FLAO</name>
<protein>
    <recommendedName>
        <fullName evidence="3">Lipocalin-like domain-containing protein</fullName>
    </recommendedName>
</protein>
<dbReference type="Proteomes" id="UP000199595">
    <property type="component" value="Unassembled WGS sequence"/>
</dbReference>
<evidence type="ECO:0008006" key="3">
    <source>
        <dbReference type="Google" id="ProtNLM"/>
    </source>
</evidence>
<dbReference type="EMBL" id="FNNJ01000020">
    <property type="protein sequence ID" value="SDY07956.1"/>
    <property type="molecule type" value="Genomic_DNA"/>
</dbReference>
<evidence type="ECO:0000313" key="2">
    <source>
        <dbReference type="Proteomes" id="UP000199595"/>
    </source>
</evidence>
<gene>
    <name evidence="1" type="ORF">SAMN05444411_1209</name>
</gene>
<keyword evidence="2" id="KW-1185">Reference proteome</keyword>
<dbReference type="AlphaFoldDB" id="A0A1H3GXB4"/>
<evidence type="ECO:0000313" key="1">
    <source>
        <dbReference type="EMBL" id="SDY07956.1"/>
    </source>
</evidence>